<dbReference type="Gene3D" id="1.20.120.920">
    <property type="entry name" value="CRISPR-associated endonuclease Cas1, C-terminal domain"/>
    <property type="match status" value="1"/>
</dbReference>
<dbReference type="Proteomes" id="UP001173801">
    <property type="component" value="Unassembled WGS sequence"/>
</dbReference>
<name>A0ABT7HR97_9BACT</name>
<keyword evidence="4 10" id="KW-0378">Hydrolase</keyword>
<evidence type="ECO:0000313" key="12">
    <source>
        <dbReference type="Proteomes" id="UP001173801"/>
    </source>
</evidence>
<comment type="subunit">
    <text evidence="9 10">Homodimer, forms a heterotetramer with a Cas2 homodimer.</text>
</comment>
<dbReference type="PANTHER" id="PTHR34353">
    <property type="entry name" value="CRISPR-ASSOCIATED ENDONUCLEASE CAS1 1"/>
    <property type="match status" value="1"/>
</dbReference>
<evidence type="ECO:0000313" key="11">
    <source>
        <dbReference type="EMBL" id="MDL0089385.1"/>
    </source>
</evidence>
<organism evidence="11 12">
    <name type="scientific">Campylobacter gastrosuis</name>
    <dbReference type="NCBI Taxonomy" id="2974576"/>
    <lineage>
        <taxon>Bacteria</taxon>
        <taxon>Pseudomonadati</taxon>
        <taxon>Campylobacterota</taxon>
        <taxon>Epsilonproteobacteria</taxon>
        <taxon>Campylobacterales</taxon>
        <taxon>Campylobacteraceae</taxon>
        <taxon>Campylobacter</taxon>
    </lineage>
</organism>
<evidence type="ECO:0000256" key="4">
    <source>
        <dbReference type="ARBA" id="ARBA00022801"/>
    </source>
</evidence>
<dbReference type="RefSeq" id="WP_284938044.1">
    <property type="nucleotide sequence ID" value="NZ_JANURM010000012.1"/>
</dbReference>
<protein>
    <recommendedName>
        <fullName evidence="10">CRISPR-associated endonuclease Cas1</fullName>
        <ecNumber evidence="10">3.1.-.-</ecNumber>
    </recommendedName>
</protein>
<comment type="caution">
    <text evidence="11">The sequence shown here is derived from an EMBL/GenBank/DDBJ whole genome shotgun (WGS) entry which is preliminary data.</text>
</comment>
<dbReference type="NCBIfam" id="TIGR03639">
    <property type="entry name" value="cas1_NMENI"/>
    <property type="match status" value="1"/>
</dbReference>
<dbReference type="InterPro" id="IPR019855">
    <property type="entry name" value="CRISPR-assoc_Cas1_NMENI"/>
</dbReference>
<evidence type="ECO:0000256" key="3">
    <source>
        <dbReference type="ARBA" id="ARBA00022759"/>
    </source>
</evidence>
<keyword evidence="3 10" id="KW-0255">Endonuclease</keyword>
<evidence type="ECO:0000256" key="8">
    <source>
        <dbReference type="ARBA" id="ARBA00023211"/>
    </source>
</evidence>
<evidence type="ECO:0000256" key="7">
    <source>
        <dbReference type="ARBA" id="ARBA00023125"/>
    </source>
</evidence>
<dbReference type="HAMAP" id="MF_01470">
    <property type="entry name" value="Cas1"/>
    <property type="match status" value="1"/>
</dbReference>
<evidence type="ECO:0000256" key="10">
    <source>
        <dbReference type="HAMAP-Rule" id="MF_01470"/>
    </source>
</evidence>
<dbReference type="NCBIfam" id="TIGR00287">
    <property type="entry name" value="cas1"/>
    <property type="match status" value="1"/>
</dbReference>
<sequence>MFDESFRSILISNPAKLSLKNSNFCIKRDGFSDVCLPLSDIAYIILENPCITISQALLSKLASTKIILLTCDDSHIINGIFTPFLTHFETNKIIKFQANQSDALKSILWQKIIKSKISNQAKFISTFDTKTAENLTALQKRVRLNDTQNCEANAAMIYFKALFGKNFSRDDLCFTNSALNYVYGVIRACLIRDIVSSGLLPNFGIWHDNVYNSFNLADDLMEPFRIYGDRIVKSMISDEKDIFLSSKDKQNLISILETKVRINSKNYTLPMASRLCVQSYKQALLNGENSLDLPEFA</sequence>
<dbReference type="EMBL" id="JANURM010000012">
    <property type="protein sequence ID" value="MDL0089385.1"/>
    <property type="molecule type" value="Genomic_DNA"/>
</dbReference>
<feature type="binding site" evidence="10">
    <location>
        <position position="151"/>
    </location>
    <ligand>
        <name>Mn(2+)</name>
        <dbReference type="ChEBI" id="CHEBI:29035"/>
    </ligand>
</feature>
<evidence type="ECO:0000256" key="6">
    <source>
        <dbReference type="ARBA" id="ARBA00023118"/>
    </source>
</evidence>
<comment type="cofactor">
    <cofactor evidence="10">
        <name>Mg(2+)</name>
        <dbReference type="ChEBI" id="CHEBI:18420"/>
    </cofactor>
    <cofactor evidence="10">
        <name>Mn(2+)</name>
        <dbReference type="ChEBI" id="CHEBI:29035"/>
    </cofactor>
</comment>
<feature type="binding site" evidence="10">
    <location>
        <position position="222"/>
    </location>
    <ligand>
        <name>Mn(2+)</name>
        <dbReference type="ChEBI" id="CHEBI:29035"/>
    </ligand>
</feature>
<keyword evidence="2 10" id="KW-0479">Metal-binding</keyword>
<dbReference type="Pfam" id="PF01867">
    <property type="entry name" value="Cas_Cas1"/>
    <property type="match status" value="1"/>
</dbReference>
<evidence type="ECO:0000256" key="9">
    <source>
        <dbReference type="ARBA" id="ARBA00038592"/>
    </source>
</evidence>
<proteinExistence type="inferred from homology"/>
<keyword evidence="1 10" id="KW-0540">Nuclease</keyword>
<accession>A0ABT7HR97</accession>
<reference evidence="11" key="1">
    <citation type="submission" date="2022-08" db="EMBL/GenBank/DDBJ databases">
        <authorList>
            <person name="Wang H."/>
        </authorList>
    </citation>
    <scope>NUCLEOTIDE SEQUENCE</scope>
    <source>
        <strain evidence="11">PS10</strain>
    </source>
</reference>
<keyword evidence="12" id="KW-1185">Reference proteome</keyword>
<evidence type="ECO:0000256" key="2">
    <source>
        <dbReference type="ARBA" id="ARBA00022723"/>
    </source>
</evidence>
<evidence type="ECO:0000256" key="5">
    <source>
        <dbReference type="ARBA" id="ARBA00022842"/>
    </source>
</evidence>
<comment type="function">
    <text evidence="10">CRISPR (clustered regularly interspaced short palindromic repeat), is an adaptive immune system that provides protection against mobile genetic elements (viruses, transposable elements and conjugative plasmids). CRISPR clusters contain spacers, sequences complementary to antecedent mobile elements, and target invading nucleic acids. CRISPR clusters are transcribed and processed into CRISPR RNA (crRNA). Acts as a dsDNA endonuclease. Involved in the integration of spacer DNA into the CRISPR cassette.</text>
</comment>
<dbReference type="PANTHER" id="PTHR34353:SF2">
    <property type="entry name" value="CRISPR-ASSOCIATED ENDONUCLEASE CAS1 1"/>
    <property type="match status" value="1"/>
</dbReference>
<gene>
    <name evidence="10 11" type="primary">cas1</name>
    <name evidence="11" type="ORF">NYG85_08440</name>
</gene>
<dbReference type="GO" id="GO:0004519">
    <property type="term" value="F:endonuclease activity"/>
    <property type="evidence" value="ECO:0007669"/>
    <property type="project" value="UniProtKB-KW"/>
</dbReference>
<keyword evidence="8 10" id="KW-0464">Manganese</keyword>
<dbReference type="EC" id="3.1.-.-" evidence="10"/>
<dbReference type="InterPro" id="IPR042206">
    <property type="entry name" value="CRISPR-assoc_Cas1_C"/>
</dbReference>
<keyword evidence="7 10" id="KW-0238">DNA-binding</keyword>
<dbReference type="InterPro" id="IPR002729">
    <property type="entry name" value="CRISPR-assoc_Cas1"/>
</dbReference>
<feature type="binding site" evidence="10">
    <location>
        <position position="207"/>
    </location>
    <ligand>
        <name>Mn(2+)</name>
        <dbReference type="ChEBI" id="CHEBI:29035"/>
    </ligand>
</feature>
<keyword evidence="6 10" id="KW-0051">Antiviral defense</keyword>
<evidence type="ECO:0000256" key="1">
    <source>
        <dbReference type="ARBA" id="ARBA00022722"/>
    </source>
</evidence>
<dbReference type="InterPro" id="IPR050646">
    <property type="entry name" value="Cas1"/>
</dbReference>
<comment type="similarity">
    <text evidence="10">Belongs to the CRISPR-associated endonuclease Cas1 family.</text>
</comment>
<keyword evidence="5 10" id="KW-0460">Magnesium</keyword>
<reference evidence="11" key="2">
    <citation type="journal article" date="2023" name="Microorganisms">
        <title>Isolation and Genomic Characteristics of Cat-Borne Campylobacter felis sp. nov. and Sheep-Borne Campylobacter ovis sp. nov.</title>
        <authorList>
            <person name="Wang H."/>
            <person name="Li Y."/>
            <person name="Gu Y."/>
            <person name="Zhou G."/>
            <person name="Chen X."/>
            <person name="Zhang X."/>
            <person name="Shao Z."/>
            <person name="Zhang J."/>
            <person name="Zhang M."/>
        </authorList>
    </citation>
    <scope>NUCLEOTIDE SEQUENCE</scope>
    <source>
        <strain evidence="11">PS10</strain>
    </source>
</reference>